<dbReference type="AlphaFoldDB" id="A0AAV5J9V3"/>
<accession>A0AAV5J9V3</accession>
<evidence type="ECO:0000313" key="2">
    <source>
        <dbReference type="Proteomes" id="UP001054252"/>
    </source>
</evidence>
<proteinExistence type="predicted"/>
<evidence type="ECO:0000313" key="1">
    <source>
        <dbReference type="EMBL" id="GKV08267.1"/>
    </source>
</evidence>
<dbReference type="EMBL" id="BPVZ01000028">
    <property type="protein sequence ID" value="GKV08267.1"/>
    <property type="molecule type" value="Genomic_DNA"/>
</dbReference>
<reference evidence="1 2" key="1">
    <citation type="journal article" date="2021" name="Commun. Biol.">
        <title>The genome of Shorea leprosula (Dipterocarpaceae) highlights the ecological relevance of drought in aseasonal tropical rainforests.</title>
        <authorList>
            <person name="Ng K.K.S."/>
            <person name="Kobayashi M.J."/>
            <person name="Fawcett J.A."/>
            <person name="Hatakeyama M."/>
            <person name="Paape T."/>
            <person name="Ng C.H."/>
            <person name="Ang C.C."/>
            <person name="Tnah L.H."/>
            <person name="Lee C.T."/>
            <person name="Nishiyama T."/>
            <person name="Sese J."/>
            <person name="O'Brien M.J."/>
            <person name="Copetti D."/>
            <person name="Mohd Noor M.I."/>
            <person name="Ong R.C."/>
            <person name="Putra M."/>
            <person name="Sireger I.Z."/>
            <person name="Indrioko S."/>
            <person name="Kosugi Y."/>
            <person name="Izuno A."/>
            <person name="Isagi Y."/>
            <person name="Lee S.L."/>
            <person name="Shimizu K.K."/>
        </authorList>
    </citation>
    <scope>NUCLEOTIDE SEQUENCE [LARGE SCALE GENOMIC DNA]</scope>
    <source>
        <strain evidence="1">214</strain>
    </source>
</reference>
<dbReference type="Proteomes" id="UP001054252">
    <property type="component" value="Unassembled WGS sequence"/>
</dbReference>
<name>A0AAV5J9V3_9ROSI</name>
<comment type="caution">
    <text evidence="1">The sequence shown here is derived from an EMBL/GenBank/DDBJ whole genome shotgun (WGS) entry which is preliminary data.</text>
</comment>
<gene>
    <name evidence="1" type="ORF">SLEP1_g19924</name>
</gene>
<sequence length="90" mass="10593">MFLYSFEFKFLSMENCAKQIAMVKMFYQMGMSHPTLQECQEILSLVSDTSSLDWLFTIILHNTNIWRLSRKAVKVFLTAEQYGNHTFVNV</sequence>
<protein>
    <submittedName>
        <fullName evidence="1">Uncharacterized protein</fullName>
    </submittedName>
</protein>
<organism evidence="1 2">
    <name type="scientific">Rubroshorea leprosula</name>
    <dbReference type="NCBI Taxonomy" id="152421"/>
    <lineage>
        <taxon>Eukaryota</taxon>
        <taxon>Viridiplantae</taxon>
        <taxon>Streptophyta</taxon>
        <taxon>Embryophyta</taxon>
        <taxon>Tracheophyta</taxon>
        <taxon>Spermatophyta</taxon>
        <taxon>Magnoliopsida</taxon>
        <taxon>eudicotyledons</taxon>
        <taxon>Gunneridae</taxon>
        <taxon>Pentapetalae</taxon>
        <taxon>rosids</taxon>
        <taxon>malvids</taxon>
        <taxon>Malvales</taxon>
        <taxon>Dipterocarpaceae</taxon>
        <taxon>Rubroshorea</taxon>
    </lineage>
</organism>
<keyword evidence="2" id="KW-1185">Reference proteome</keyword>